<dbReference type="AlphaFoldDB" id="A0A0S2SIT4"/>
<dbReference type="Proteomes" id="UP000058114">
    <property type="component" value="Chromosome"/>
</dbReference>
<reference evidence="2" key="1">
    <citation type="submission" date="2015-10" db="EMBL/GenBank/DDBJ databases">
        <title>Complete Genome Sequence of Aeromonas schubertii strain WL1483.</title>
        <authorList>
            <person name="Liu L."/>
        </authorList>
    </citation>
    <scope>NUCLEOTIDE SEQUENCE [LARGE SCALE GENOMIC DNA]</scope>
    <source>
        <strain evidence="2">WL1483</strain>
    </source>
</reference>
<dbReference type="EMBL" id="CP013067">
    <property type="protein sequence ID" value="ALP41604.1"/>
    <property type="molecule type" value="Genomic_DNA"/>
</dbReference>
<evidence type="ECO:0000313" key="2">
    <source>
        <dbReference type="Proteomes" id="UP000058114"/>
    </source>
</evidence>
<organism evidence="1 2">
    <name type="scientific">Aeromonas schubertii</name>
    <dbReference type="NCBI Taxonomy" id="652"/>
    <lineage>
        <taxon>Bacteria</taxon>
        <taxon>Pseudomonadati</taxon>
        <taxon>Pseudomonadota</taxon>
        <taxon>Gammaproteobacteria</taxon>
        <taxon>Aeromonadales</taxon>
        <taxon>Aeromonadaceae</taxon>
        <taxon>Aeromonas</taxon>
    </lineage>
</organism>
<dbReference type="PATRIC" id="fig|652.5.peg.2458"/>
<name>A0A0S2SIT4_9GAMM</name>
<proteinExistence type="predicted"/>
<accession>A0A0S2SIT4</accession>
<dbReference type="KEGG" id="asr:WL1483_2185"/>
<reference evidence="1 2" key="2">
    <citation type="journal article" date="2016" name="Genome Announc.">
        <title>Complete Genome Sequence of the Highly Virulent Aeromonas schubertii Strain WL1483, Isolated from Diseased Snakehead Fish (Channa argus) in China.</title>
        <authorList>
            <person name="Liu L."/>
            <person name="Li N."/>
            <person name="Zhang D."/>
            <person name="Fu X."/>
            <person name="Shi C."/>
            <person name="Lin Q."/>
            <person name="Hao G."/>
        </authorList>
    </citation>
    <scope>NUCLEOTIDE SEQUENCE [LARGE SCALE GENOMIC DNA]</scope>
    <source>
        <strain evidence="1 2">WL1483</strain>
    </source>
</reference>
<evidence type="ECO:0000313" key="1">
    <source>
        <dbReference type="EMBL" id="ALP41604.1"/>
    </source>
</evidence>
<sequence>MEINMQGECMKYSEFNRQLQDNHLDEVAALTLIDWIGEWSRHSPQSAVNDSQSLCTVDFHWPERHDKPLLQVDGYGRIWFYHERISSSALQPELEAHFGDVFGELETGPVSCLQPLYWQGRLQDLTHLLKRHL</sequence>
<protein>
    <submittedName>
        <fullName evidence="1">Uncharacterized protein</fullName>
    </submittedName>
</protein>
<gene>
    <name evidence="1" type="ORF">WL1483_2185</name>
</gene>